<dbReference type="eggNOG" id="ENOG502T24C">
    <property type="taxonomic scope" value="Eukaryota"/>
</dbReference>
<dbReference type="Proteomes" id="UP000266841">
    <property type="component" value="Unassembled WGS sequence"/>
</dbReference>
<dbReference type="AlphaFoldDB" id="K0RVG1"/>
<sequence length="66" mass="7228">MDQDQKMEGLDNSNGGELDESDSQSVTVSELGMMNRVAGISKRMQNSRMSMVSATLTISDFPVEIQ</sequence>
<accession>K0RVG1</accession>
<feature type="region of interest" description="Disordered" evidence="1">
    <location>
        <begin position="1"/>
        <end position="27"/>
    </location>
</feature>
<evidence type="ECO:0000313" key="2">
    <source>
        <dbReference type="EMBL" id="EJK50657.1"/>
    </source>
</evidence>
<comment type="caution">
    <text evidence="2">The sequence shown here is derived from an EMBL/GenBank/DDBJ whole genome shotgun (WGS) entry which is preliminary data.</text>
</comment>
<name>K0RVG1_THAOC</name>
<feature type="non-terminal residue" evidence="2">
    <location>
        <position position="66"/>
    </location>
</feature>
<evidence type="ECO:0000256" key="1">
    <source>
        <dbReference type="SAM" id="MobiDB-lite"/>
    </source>
</evidence>
<reference evidence="2 3" key="1">
    <citation type="journal article" date="2012" name="Genome Biol.">
        <title>Genome and low-iron response of an oceanic diatom adapted to chronic iron limitation.</title>
        <authorList>
            <person name="Lommer M."/>
            <person name="Specht M."/>
            <person name="Roy A.S."/>
            <person name="Kraemer L."/>
            <person name="Andreson R."/>
            <person name="Gutowska M.A."/>
            <person name="Wolf J."/>
            <person name="Bergner S.V."/>
            <person name="Schilhabel M.B."/>
            <person name="Klostermeier U.C."/>
            <person name="Beiko R.G."/>
            <person name="Rosenstiel P."/>
            <person name="Hippler M."/>
            <person name="Laroche J."/>
        </authorList>
    </citation>
    <scope>NUCLEOTIDE SEQUENCE [LARGE SCALE GENOMIC DNA]</scope>
    <source>
        <strain evidence="2 3">CCMP1005</strain>
    </source>
</reference>
<dbReference type="EMBL" id="AGNL01043234">
    <property type="protein sequence ID" value="EJK50657.1"/>
    <property type="molecule type" value="Genomic_DNA"/>
</dbReference>
<evidence type="ECO:0000313" key="3">
    <source>
        <dbReference type="Proteomes" id="UP000266841"/>
    </source>
</evidence>
<organism evidence="2 3">
    <name type="scientific">Thalassiosira oceanica</name>
    <name type="common">Marine diatom</name>
    <dbReference type="NCBI Taxonomy" id="159749"/>
    <lineage>
        <taxon>Eukaryota</taxon>
        <taxon>Sar</taxon>
        <taxon>Stramenopiles</taxon>
        <taxon>Ochrophyta</taxon>
        <taxon>Bacillariophyta</taxon>
        <taxon>Coscinodiscophyceae</taxon>
        <taxon>Thalassiosirophycidae</taxon>
        <taxon>Thalassiosirales</taxon>
        <taxon>Thalassiosiraceae</taxon>
        <taxon>Thalassiosira</taxon>
    </lineage>
</organism>
<proteinExistence type="predicted"/>
<keyword evidence="3" id="KW-1185">Reference proteome</keyword>
<protein>
    <submittedName>
        <fullName evidence="2">Uncharacterized protein</fullName>
    </submittedName>
</protein>
<gene>
    <name evidence="2" type="ORF">THAOC_30304</name>
</gene>